<gene>
    <name evidence="1" type="ORF">CLUMA_CG013021</name>
</gene>
<sequence length="94" mass="10982">MQHSEYEQAMETRIVVMSGWLLHIKQPPKRSSCGEITNGKHFPARVSMQQQKVVGNDRVGKRNREESKLQFANETKKREKVFMRLLQATTRVLL</sequence>
<protein>
    <submittedName>
        <fullName evidence="1">CLUMA_CG013021, isoform A</fullName>
    </submittedName>
</protein>
<proteinExistence type="predicted"/>
<dbReference type="AlphaFoldDB" id="A0A1J1IIS8"/>
<keyword evidence="2" id="KW-1185">Reference proteome</keyword>
<evidence type="ECO:0000313" key="2">
    <source>
        <dbReference type="Proteomes" id="UP000183832"/>
    </source>
</evidence>
<organism evidence="1 2">
    <name type="scientific">Clunio marinus</name>
    <dbReference type="NCBI Taxonomy" id="568069"/>
    <lineage>
        <taxon>Eukaryota</taxon>
        <taxon>Metazoa</taxon>
        <taxon>Ecdysozoa</taxon>
        <taxon>Arthropoda</taxon>
        <taxon>Hexapoda</taxon>
        <taxon>Insecta</taxon>
        <taxon>Pterygota</taxon>
        <taxon>Neoptera</taxon>
        <taxon>Endopterygota</taxon>
        <taxon>Diptera</taxon>
        <taxon>Nematocera</taxon>
        <taxon>Chironomoidea</taxon>
        <taxon>Chironomidae</taxon>
        <taxon>Clunio</taxon>
    </lineage>
</organism>
<reference evidence="1 2" key="1">
    <citation type="submission" date="2015-04" db="EMBL/GenBank/DDBJ databases">
        <authorList>
            <person name="Syromyatnikov M.Y."/>
            <person name="Popov V.N."/>
        </authorList>
    </citation>
    <scope>NUCLEOTIDE SEQUENCE [LARGE SCALE GENOMIC DNA]</scope>
</reference>
<dbReference type="Proteomes" id="UP000183832">
    <property type="component" value="Unassembled WGS sequence"/>
</dbReference>
<accession>A0A1J1IIS8</accession>
<name>A0A1J1IIS8_9DIPT</name>
<dbReference type="EMBL" id="CVRI01000052">
    <property type="protein sequence ID" value="CRK99674.1"/>
    <property type="molecule type" value="Genomic_DNA"/>
</dbReference>
<evidence type="ECO:0000313" key="1">
    <source>
        <dbReference type="EMBL" id="CRK99674.1"/>
    </source>
</evidence>